<proteinExistence type="inferred from homology"/>
<dbReference type="SUPFAM" id="SSF51735">
    <property type="entry name" value="NAD(P)-binding Rossmann-fold domains"/>
    <property type="match status" value="1"/>
</dbReference>
<dbReference type="Gene3D" id="3.40.50.720">
    <property type="entry name" value="NAD(P)-binding Rossmann-like Domain"/>
    <property type="match status" value="1"/>
</dbReference>
<dbReference type="PANTHER" id="PTHR24322">
    <property type="entry name" value="PKSB"/>
    <property type="match status" value="1"/>
</dbReference>
<dbReference type="Proteomes" id="UP000195602">
    <property type="component" value="Unassembled WGS sequence"/>
</dbReference>
<sequence length="309" mass="33842">MSLPSSLIYRVHRQLRKLSHRLVGHTYDAKRDIVLVTGGCSGLGHHLVTEFAARGSRVVVLDVAEPRNPVRNVTYYRCDIGSMDNVLSCHERIKADIGIVTVLVNNAGITGGQTVLDLSVADIDKTVRVNLLSNFYTIKVFLPDMLKESRGYIVTIGSVLAYMSPARLSAYGASKAGLVALHESLTYELGPPSVNSRGIKTLLVCPGQMKTDLFRGVRTPWSLVAPELEPAAVAQNVVHCLELGERGEIQMPFYGKFLPVYRAIPWPVAELARHLSGIDRSMRTFREAVSRMVSREASAAVSVRSATSL</sequence>
<dbReference type="PANTHER" id="PTHR24322:SF736">
    <property type="entry name" value="RETINOL DEHYDROGENASE 10"/>
    <property type="match status" value="1"/>
</dbReference>
<evidence type="ECO:0000256" key="1">
    <source>
        <dbReference type="ARBA" id="ARBA00006484"/>
    </source>
</evidence>
<name>A0AA91Q525_CLALS</name>
<dbReference type="GO" id="GO:0016616">
    <property type="term" value="F:oxidoreductase activity, acting on the CH-OH group of donors, NAD or NADP as acceptor"/>
    <property type="evidence" value="ECO:0007669"/>
    <property type="project" value="TreeGrafter"/>
</dbReference>
<evidence type="ECO:0000313" key="5">
    <source>
        <dbReference type="Proteomes" id="UP000195602"/>
    </source>
</evidence>
<organism evidence="4 5">
    <name type="scientific">Clavispora lusitaniae</name>
    <name type="common">Candida lusitaniae</name>
    <dbReference type="NCBI Taxonomy" id="36911"/>
    <lineage>
        <taxon>Eukaryota</taxon>
        <taxon>Fungi</taxon>
        <taxon>Dikarya</taxon>
        <taxon>Ascomycota</taxon>
        <taxon>Saccharomycotina</taxon>
        <taxon>Pichiomycetes</taxon>
        <taxon>Metschnikowiaceae</taxon>
        <taxon>Clavispora</taxon>
    </lineage>
</organism>
<dbReference type="EMBL" id="LYUB02000001">
    <property type="protein sequence ID" value="OVF11364.1"/>
    <property type="molecule type" value="Genomic_DNA"/>
</dbReference>
<evidence type="ECO:0000256" key="3">
    <source>
        <dbReference type="RuleBase" id="RU000363"/>
    </source>
</evidence>
<comment type="caution">
    <text evidence="4">The sequence shown here is derived from an EMBL/GenBank/DDBJ whole genome shotgun (WGS) entry which is preliminary data.</text>
</comment>
<dbReference type="Pfam" id="PF00106">
    <property type="entry name" value="adh_short"/>
    <property type="match status" value="1"/>
</dbReference>
<evidence type="ECO:0000256" key="2">
    <source>
        <dbReference type="ARBA" id="ARBA00023002"/>
    </source>
</evidence>
<dbReference type="PRINTS" id="PR00080">
    <property type="entry name" value="SDRFAMILY"/>
</dbReference>
<dbReference type="AlphaFoldDB" id="A0AA91Q525"/>
<keyword evidence="2" id="KW-0560">Oxidoreductase</keyword>
<dbReference type="PRINTS" id="PR00081">
    <property type="entry name" value="GDHRDH"/>
</dbReference>
<dbReference type="InterPro" id="IPR036291">
    <property type="entry name" value="NAD(P)-bd_dom_sf"/>
</dbReference>
<gene>
    <name evidence="4" type="ORF">A9F13_01g08701</name>
</gene>
<comment type="similarity">
    <text evidence="1 3">Belongs to the short-chain dehydrogenases/reductases (SDR) family.</text>
</comment>
<protein>
    <submittedName>
        <fullName evidence="4">Short-chain dehydrogenase/reductase</fullName>
    </submittedName>
</protein>
<accession>A0AA91Q525</accession>
<reference evidence="4 5" key="1">
    <citation type="submission" date="2017-04" db="EMBL/GenBank/DDBJ databases">
        <title>Draft genome of the yeast Clavispora lusitaniae type strain CBS 6936.</title>
        <authorList>
            <person name="Durrens P."/>
            <person name="Klopp C."/>
            <person name="Biteau N."/>
            <person name="Fitton-Ouhabi V."/>
            <person name="Dementhon K."/>
            <person name="Accoceberry I."/>
            <person name="Sherman D.J."/>
            <person name="Noel T."/>
        </authorList>
    </citation>
    <scope>NUCLEOTIDE SEQUENCE [LARGE SCALE GENOMIC DNA]</scope>
    <source>
        <strain evidence="4 5">CBS 6936</strain>
    </source>
</reference>
<dbReference type="CDD" id="cd05339">
    <property type="entry name" value="17beta-HSDXI-like_SDR_c"/>
    <property type="match status" value="1"/>
</dbReference>
<evidence type="ECO:0000313" key="4">
    <source>
        <dbReference type="EMBL" id="OVF11364.1"/>
    </source>
</evidence>
<dbReference type="InterPro" id="IPR002347">
    <property type="entry name" value="SDR_fam"/>
</dbReference>
<dbReference type="KEGG" id="clus:A9F13_01g08701"/>